<dbReference type="PROSITE" id="PS51686">
    <property type="entry name" value="SAM_MT_RSMB_NOP"/>
    <property type="match status" value="1"/>
</dbReference>
<dbReference type="Pfam" id="PF01189">
    <property type="entry name" value="Methyltr_RsmB-F"/>
    <property type="match status" value="1"/>
</dbReference>
<dbReference type="InterPro" id="IPR001678">
    <property type="entry name" value="MeTrfase_RsmB-F_NOP2_dom"/>
</dbReference>
<dbReference type="Gene3D" id="1.10.287.730">
    <property type="entry name" value="Helix hairpin bin"/>
    <property type="match status" value="1"/>
</dbReference>
<feature type="binding site" evidence="14">
    <location>
        <position position="343"/>
    </location>
    <ligand>
        <name>S-adenosyl-L-methionine</name>
        <dbReference type="ChEBI" id="CHEBI:59789"/>
    </ligand>
</feature>
<comment type="subcellular location">
    <subcellularLocation>
        <location evidence="2">Cytoplasm</location>
    </subcellularLocation>
</comment>
<dbReference type="Proteomes" id="UP000254476">
    <property type="component" value="Unassembled WGS sequence"/>
</dbReference>
<dbReference type="SUPFAM" id="SSF48013">
    <property type="entry name" value="NusB-like"/>
    <property type="match status" value="1"/>
</dbReference>
<dbReference type="Gene3D" id="3.40.50.150">
    <property type="entry name" value="Vaccinia Virus protein VP39"/>
    <property type="match status" value="1"/>
</dbReference>
<dbReference type="InterPro" id="IPR004573">
    <property type="entry name" value="rRNA_ssu_MeTfrase_B"/>
</dbReference>
<dbReference type="PROSITE" id="PS01153">
    <property type="entry name" value="NOL1_NOP2_SUN"/>
    <property type="match status" value="1"/>
</dbReference>
<feature type="domain" description="SAM-dependent MTase RsmB/NOP-type" evidence="16">
    <location>
        <begin position="203"/>
        <end position="473"/>
    </location>
</feature>
<protein>
    <recommendedName>
        <fullName evidence="4">16S rRNA (cytosine(967)-C(5))-methyltransferase</fullName>
        <ecNumber evidence="4">2.1.1.176</ecNumber>
    </recommendedName>
    <alternativeName>
        <fullName evidence="11">16S rRNA m5C967 methyltransferase</fullName>
    </alternativeName>
    <alternativeName>
        <fullName evidence="12">rRNA (cytosine-C(5)-)-methyltransferase RsmB</fullName>
    </alternativeName>
</protein>
<evidence type="ECO:0000256" key="11">
    <source>
        <dbReference type="ARBA" id="ARBA00030399"/>
    </source>
</evidence>
<dbReference type="Gene3D" id="1.10.940.10">
    <property type="entry name" value="NusB-like"/>
    <property type="match status" value="1"/>
</dbReference>
<dbReference type="EMBL" id="LNYE01000009">
    <property type="protein sequence ID" value="KTD13671.1"/>
    <property type="molecule type" value="Genomic_DNA"/>
</dbReference>
<evidence type="ECO:0000256" key="4">
    <source>
        <dbReference type="ARBA" id="ARBA00012140"/>
    </source>
</evidence>
<dbReference type="NCBIfam" id="NF008149">
    <property type="entry name" value="PRK10901.1"/>
    <property type="match status" value="1"/>
</dbReference>
<dbReference type="PANTHER" id="PTHR22807">
    <property type="entry name" value="NOP2 YEAST -RELATED NOL1/NOP2/FMU SUN DOMAIN-CONTAINING"/>
    <property type="match status" value="1"/>
</dbReference>
<dbReference type="OrthoDB" id="9810297at2"/>
<dbReference type="GO" id="GO:0003723">
    <property type="term" value="F:RNA binding"/>
    <property type="evidence" value="ECO:0007669"/>
    <property type="project" value="UniProtKB-UniRule"/>
</dbReference>
<comment type="similarity">
    <text evidence="3 14">Belongs to the class I-like SAM-binding methyltransferase superfamily. RsmB/NOP family.</text>
</comment>
<evidence type="ECO:0000256" key="9">
    <source>
        <dbReference type="ARBA" id="ARBA00022691"/>
    </source>
</evidence>
<dbReference type="GO" id="GO:0005829">
    <property type="term" value="C:cytosol"/>
    <property type="evidence" value="ECO:0007669"/>
    <property type="project" value="TreeGrafter"/>
</dbReference>
<evidence type="ECO:0000256" key="14">
    <source>
        <dbReference type="PROSITE-ProRule" id="PRU01023"/>
    </source>
</evidence>
<keyword evidence="5" id="KW-0963">Cytoplasm</keyword>
<dbReference type="EC" id="2.1.1.176" evidence="4"/>
<dbReference type="GO" id="GO:0006355">
    <property type="term" value="P:regulation of DNA-templated transcription"/>
    <property type="evidence" value="ECO:0007669"/>
    <property type="project" value="InterPro"/>
</dbReference>
<keyword evidence="8 14" id="KW-0808">Transferase</keyword>
<evidence type="ECO:0000256" key="8">
    <source>
        <dbReference type="ARBA" id="ARBA00022679"/>
    </source>
</evidence>
<gene>
    <name evidence="18" type="primary">rsmB</name>
    <name evidence="17" type="synonym">sun</name>
    <name evidence="17" type="ORF">Lgra_0806</name>
    <name evidence="18" type="ORF">NCTC12388_02765</name>
</gene>
<dbReference type="SUPFAM" id="SSF53335">
    <property type="entry name" value="S-adenosyl-L-methionine-dependent methyltransferases"/>
    <property type="match status" value="1"/>
</dbReference>
<keyword evidence="7 14" id="KW-0489">Methyltransferase</keyword>
<dbReference type="STRING" id="45066.Lgra_0806"/>
<dbReference type="EMBL" id="UGOB01000001">
    <property type="protein sequence ID" value="STX46018.1"/>
    <property type="molecule type" value="Genomic_DNA"/>
</dbReference>
<evidence type="ECO:0000256" key="13">
    <source>
        <dbReference type="ARBA" id="ARBA00047283"/>
    </source>
</evidence>
<reference evidence="18 20" key="2">
    <citation type="submission" date="2018-06" db="EMBL/GenBank/DDBJ databases">
        <authorList>
            <consortium name="Pathogen Informatics"/>
            <person name="Doyle S."/>
        </authorList>
    </citation>
    <scope>NUCLEOTIDE SEQUENCE [LARGE SCALE GENOMIC DNA]</scope>
    <source>
        <strain evidence="18 20">NCTC12388</strain>
    </source>
</reference>
<name>A0A378JGD8_9GAMM</name>
<feature type="compositionally biased region" description="Basic and acidic residues" evidence="15">
    <location>
        <begin position="11"/>
        <end position="22"/>
    </location>
</feature>
<accession>A0A378JGD8</accession>
<dbReference type="NCBIfam" id="TIGR00563">
    <property type="entry name" value="rsmB"/>
    <property type="match status" value="1"/>
</dbReference>
<dbReference type="Gene3D" id="3.30.70.1170">
    <property type="entry name" value="Sun protein, domain 3"/>
    <property type="match status" value="1"/>
</dbReference>
<feature type="binding site" evidence="14">
    <location>
        <begin position="293"/>
        <end position="299"/>
    </location>
    <ligand>
        <name>S-adenosyl-L-methionine</name>
        <dbReference type="ChEBI" id="CHEBI:59789"/>
    </ligand>
</feature>
<dbReference type="GO" id="GO:0070475">
    <property type="term" value="P:rRNA base methylation"/>
    <property type="evidence" value="ECO:0007669"/>
    <property type="project" value="TreeGrafter"/>
</dbReference>
<evidence type="ECO:0000259" key="16">
    <source>
        <dbReference type="PROSITE" id="PS51686"/>
    </source>
</evidence>
<evidence type="ECO:0000313" key="20">
    <source>
        <dbReference type="Proteomes" id="UP000254476"/>
    </source>
</evidence>
<feature type="binding site" evidence="14">
    <location>
        <position position="362"/>
    </location>
    <ligand>
        <name>S-adenosyl-L-methionine</name>
        <dbReference type="ChEBI" id="CHEBI:59789"/>
    </ligand>
</feature>
<dbReference type="Proteomes" id="UP000054691">
    <property type="component" value="Unassembled WGS sequence"/>
</dbReference>
<evidence type="ECO:0000313" key="19">
    <source>
        <dbReference type="Proteomes" id="UP000054691"/>
    </source>
</evidence>
<dbReference type="RefSeq" id="WP_058498009.1">
    <property type="nucleotide sequence ID" value="NZ_CAAAHW010000012.1"/>
</dbReference>
<dbReference type="InterPro" id="IPR049560">
    <property type="entry name" value="MeTrfase_RsmB-F_NOP2_cat"/>
</dbReference>
<reference evidence="17 19" key="1">
    <citation type="submission" date="2015-11" db="EMBL/GenBank/DDBJ databases">
        <title>Genomic analysis of 38 Legionella species identifies large and diverse effector repertoires.</title>
        <authorList>
            <person name="Burstein D."/>
            <person name="Amaro F."/>
            <person name="Zusman T."/>
            <person name="Lifshitz Z."/>
            <person name="Cohen O."/>
            <person name="Gilbert J.A."/>
            <person name="Pupko T."/>
            <person name="Shuman H.A."/>
            <person name="Segal G."/>
        </authorList>
    </citation>
    <scope>NUCLEOTIDE SEQUENCE [LARGE SCALE GENOMIC DNA]</scope>
    <source>
        <strain evidence="17 19">Lyon 8420412</strain>
    </source>
</reference>
<evidence type="ECO:0000313" key="17">
    <source>
        <dbReference type="EMBL" id="KTD13671.1"/>
    </source>
</evidence>
<evidence type="ECO:0000256" key="3">
    <source>
        <dbReference type="ARBA" id="ARBA00007494"/>
    </source>
</evidence>
<dbReference type="AlphaFoldDB" id="A0A378JGD8"/>
<evidence type="ECO:0000256" key="1">
    <source>
        <dbReference type="ARBA" id="ARBA00002724"/>
    </source>
</evidence>
<keyword evidence="19" id="KW-1185">Reference proteome</keyword>
<dbReference type="PRINTS" id="PR02008">
    <property type="entry name" value="RCMTFAMILY"/>
</dbReference>
<feature type="region of interest" description="Disordered" evidence="15">
    <location>
        <begin position="1"/>
        <end position="47"/>
    </location>
</feature>
<feature type="active site" description="Nucleophile" evidence="14">
    <location>
        <position position="415"/>
    </location>
</feature>
<sequence>MNKNSPPSKFAAERKVRNDSKRNTAVTTQKHKDSISTTSCSSAVEPRKKANERLHALKIITHLLVEKKPLSQLMSSSAEISPMTKEICFGFCRHYFRLQALANSLIQKKPKEVEVWIALLIGIYQLHYMKLPDYAVVQETVALLEKIKKGWAKGLLNAVLRNFCRQQNEILNRLNNDPLFLYGHPEWLLKRLQKDWPNDWQTIAKANDTHPPMSLRVNLQKISVSEYLNILKRADIAADSHPIAPEAIVLKTPCDVHQLPGFTEGLVSVQDSAAQLAASLLSLKPGLRVLDACCAPGGKTCHILEKEPHLAACVAVEIDSKRLDRVRENLNRLNLHATLVQGDALVPSQWWDGQFFDRILLDAPCSATGVIRRHSDIKLLRNDEEIVAITKIQHAMLQALWPLLAKGGILVYATCSVMIAENEQQIANFIKNNPDCKIISKSWPWGHTTKYGQQILPGEQGMDGFFYAVLSKDEK</sequence>
<dbReference type="InterPro" id="IPR054728">
    <property type="entry name" value="RsmB-like_ferredoxin"/>
</dbReference>
<dbReference type="InterPro" id="IPR035926">
    <property type="entry name" value="NusB-like_sf"/>
</dbReference>
<evidence type="ECO:0000313" key="18">
    <source>
        <dbReference type="EMBL" id="STX46018.1"/>
    </source>
</evidence>
<dbReference type="CDD" id="cd02440">
    <property type="entry name" value="AdoMet_MTases"/>
    <property type="match status" value="1"/>
</dbReference>
<evidence type="ECO:0000256" key="12">
    <source>
        <dbReference type="ARBA" id="ARBA00031088"/>
    </source>
</evidence>
<dbReference type="InterPro" id="IPR006027">
    <property type="entry name" value="NusB_RsmB_TIM44"/>
</dbReference>
<dbReference type="FunFam" id="3.40.50.150:FF:000022">
    <property type="entry name" value="Ribosomal RNA small subunit methyltransferase B"/>
    <property type="match status" value="1"/>
</dbReference>
<keyword evidence="6" id="KW-0698">rRNA processing</keyword>
<dbReference type="InterPro" id="IPR029063">
    <property type="entry name" value="SAM-dependent_MTases_sf"/>
</dbReference>
<evidence type="ECO:0000256" key="7">
    <source>
        <dbReference type="ARBA" id="ARBA00022603"/>
    </source>
</evidence>
<keyword evidence="9 14" id="KW-0949">S-adenosyl-L-methionine</keyword>
<dbReference type="Pfam" id="PF01029">
    <property type="entry name" value="NusB"/>
    <property type="match status" value="1"/>
</dbReference>
<evidence type="ECO:0000256" key="10">
    <source>
        <dbReference type="ARBA" id="ARBA00022884"/>
    </source>
</evidence>
<dbReference type="GO" id="GO:0009383">
    <property type="term" value="F:rRNA (cytosine-C5-)-methyltransferase activity"/>
    <property type="evidence" value="ECO:0007669"/>
    <property type="project" value="TreeGrafter"/>
</dbReference>
<dbReference type="InterPro" id="IPR023267">
    <property type="entry name" value="RCMT"/>
</dbReference>
<evidence type="ECO:0000256" key="2">
    <source>
        <dbReference type="ARBA" id="ARBA00004496"/>
    </source>
</evidence>
<dbReference type="PANTHER" id="PTHR22807:SF61">
    <property type="entry name" value="NOL1_NOP2_SUN FAMILY PROTEIN _ ANTITERMINATION NUSB DOMAIN-CONTAINING PROTEIN"/>
    <property type="match status" value="1"/>
</dbReference>
<proteinExistence type="inferred from homology"/>
<keyword evidence="10 14" id="KW-0694">RNA-binding</keyword>
<dbReference type="Pfam" id="PF22458">
    <property type="entry name" value="RsmF-B_ferredox"/>
    <property type="match status" value="1"/>
</dbReference>
<evidence type="ECO:0000256" key="6">
    <source>
        <dbReference type="ARBA" id="ARBA00022552"/>
    </source>
</evidence>
<evidence type="ECO:0000256" key="15">
    <source>
        <dbReference type="SAM" id="MobiDB-lite"/>
    </source>
</evidence>
<comment type="function">
    <text evidence="1">Specifically methylates the cytosine at position 967 (m5C967) of 16S rRNA.</text>
</comment>
<feature type="binding site" evidence="14">
    <location>
        <position position="317"/>
    </location>
    <ligand>
        <name>S-adenosyl-L-methionine</name>
        <dbReference type="ChEBI" id="CHEBI:59789"/>
    </ligand>
</feature>
<comment type="catalytic activity">
    <reaction evidence="13">
        <text>cytidine(967) in 16S rRNA + S-adenosyl-L-methionine = 5-methylcytidine(967) in 16S rRNA + S-adenosyl-L-homocysteine + H(+)</text>
        <dbReference type="Rhea" id="RHEA:42748"/>
        <dbReference type="Rhea" id="RHEA-COMP:10219"/>
        <dbReference type="Rhea" id="RHEA-COMP:10220"/>
        <dbReference type="ChEBI" id="CHEBI:15378"/>
        <dbReference type="ChEBI" id="CHEBI:57856"/>
        <dbReference type="ChEBI" id="CHEBI:59789"/>
        <dbReference type="ChEBI" id="CHEBI:74483"/>
        <dbReference type="ChEBI" id="CHEBI:82748"/>
        <dbReference type="EC" id="2.1.1.176"/>
    </reaction>
</comment>
<organism evidence="18 20">
    <name type="scientific">Legionella gratiana</name>
    <dbReference type="NCBI Taxonomy" id="45066"/>
    <lineage>
        <taxon>Bacteria</taxon>
        <taxon>Pseudomonadati</taxon>
        <taxon>Pseudomonadota</taxon>
        <taxon>Gammaproteobacteria</taxon>
        <taxon>Legionellales</taxon>
        <taxon>Legionellaceae</taxon>
        <taxon>Legionella</taxon>
    </lineage>
</organism>
<evidence type="ECO:0000256" key="5">
    <source>
        <dbReference type="ARBA" id="ARBA00022490"/>
    </source>
</evidence>
<dbReference type="FunFam" id="3.30.70.1170:FF:000002">
    <property type="entry name" value="Ribosomal RNA small subunit methyltransferase B"/>
    <property type="match status" value="1"/>
</dbReference>
<dbReference type="InterPro" id="IPR018314">
    <property type="entry name" value="RsmB/NOL1/NOP2-like_CS"/>
</dbReference>